<dbReference type="InterPro" id="IPR050491">
    <property type="entry name" value="AmpC-like"/>
</dbReference>
<keyword evidence="5" id="KW-1185">Reference proteome</keyword>
<gene>
    <name evidence="4" type="ORF">ACFPM7_22120</name>
</gene>
<dbReference type="InterPro" id="IPR001466">
    <property type="entry name" value="Beta-lactam-related"/>
</dbReference>
<sequence length="349" mass="37534">MDELRGWLDERVARHEFSGAVLARRAGTPVFSYAGGIAHRGHGVPVAADTRFAVASVTKMITAVAALRLVERGLVGLHDPLSDVLPAEHRPTALTGDHTLHHLLSHSSGLTNYHDDGDETMRSWFACWDRVPTYRARRPADLLPLFATLPAAFPPGERYSYNDANFLLVGLVIEAVTGRAYHDVVADEVLTPAGMADSSFEALDEEPDRLASGYQVSDKPYEKWLSNIYGITASPMPDGGMITTAADMVAFLDALRADSLVSAETRAAMTSPQVMATHNYGHGYGMEIVLADGEVAVFGHDGGDPGVSAIAVHLPAAETTIAVLCNHDRGAWPAYRRVLAALDLQDPRG</sequence>
<evidence type="ECO:0000259" key="3">
    <source>
        <dbReference type="Pfam" id="PF00144"/>
    </source>
</evidence>
<accession>A0ABW0ETL6</accession>
<proteinExistence type="predicted"/>
<dbReference type="EC" id="3.-.-.-" evidence="4"/>
<keyword evidence="2" id="KW-0472">Membrane</keyword>
<dbReference type="GO" id="GO:0016787">
    <property type="term" value="F:hydrolase activity"/>
    <property type="evidence" value="ECO:0007669"/>
    <property type="project" value="UniProtKB-KW"/>
</dbReference>
<protein>
    <submittedName>
        <fullName evidence="4">Serine hydrolase domain-containing protein</fullName>
        <ecNumber evidence="4">3.-.-.-</ecNumber>
    </submittedName>
</protein>
<evidence type="ECO:0000313" key="4">
    <source>
        <dbReference type="EMBL" id="MFC5289758.1"/>
    </source>
</evidence>
<comment type="caution">
    <text evidence="4">The sequence shown here is derived from an EMBL/GenBank/DDBJ whole genome shotgun (WGS) entry which is preliminary data.</text>
</comment>
<dbReference type="Gene3D" id="3.40.710.10">
    <property type="entry name" value="DD-peptidase/beta-lactamase superfamily"/>
    <property type="match status" value="1"/>
</dbReference>
<feature type="domain" description="Beta-lactamase-related" evidence="3">
    <location>
        <begin position="5"/>
        <end position="334"/>
    </location>
</feature>
<dbReference type="SUPFAM" id="SSF56601">
    <property type="entry name" value="beta-lactamase/transpeptidase-like"/>
    <property type="match status" value="1"/>
</dbReference>
<dbReference type="InterPro" id="IPR012338">
    <property type="entry name" value="Beta-lactam/transpept-like"/>
</dbReference>
<dbReference type="Pfam" id="PF00144">
    <property type="entry name" value="Beta-lactamase"/>
    <property type="match status" value="1"/>
</dbReference>
<reference evidence="5" key="1">
    <citation type="journal article" date="2019" name="Int. J. Syst. Evol. Microbiol.">
        <title>The Global Catalogue of Microorganisms (GCM) 10K type strain sequencing project: providing services to taxonomists for standard genome sequencing and annotation.</title>
        <authorList>
            <consortium name="The Broad Institute Genomics Platform"/>
            <consortium name="The Broad Institute Genome Sequencing Center for Infectious Disease"/>
            <person name="Wu L."/>
            <person name="Ma J."/>
        </authorList>
    </citation>
    <scope>NUCLEOTIDE SEQUENCE [LARGE SCALE GENOMIC DNA]</scope>
    <source>
        <strain evidence="5">CCUG 59778</strain>
    </source>
</reference>
<dbReference type="PANTHER" id="PTHR46825:SF11">
    <property type="entry name" value="PENICILLIN-BINDING PROTEIN 4"/>
    <property type="match status" value="1"/>
</dbReference>
<evidence type="ECO:0000256" key="2">
    <source>
        <dbReference type="ARBA" id="ARBA00023136"/>
    </source>
</evidence>
<organism evidence="4 5">
    <name type="scientific">Actinokineospora guangxiensis</name>
    <dbReference type="NCBI Taxonomy" id="1490288"/>
    <lineage>
        <taxon>Bacteria</taxon>
        <taxon>Bacillati</taxon>
        <taxon>Actinomycetota</taxon>
        <taxon>Actinomycetes</taxon>
        <taxon>Pseudonocardiales</taxon>
        <taxon>Pseudonocardiaceae</taxon>
        <taxon>Actinokineospora</taxon>
    </lineage>
</organism>
<evidence type="ECO:0000313" key="5">
    <source>
        <dbReference type="Proteomes" id="UP001596157"/>
    </source>
</evidence>
<dbReference type="RefSeq" id="WP_378249611.1">
    <property type="nucleotide sequence ID" value="NZ_JBHSKF010000012.1"/>
</dbReference>
<name>A0ABW0ETL6_9PSEU</name>
<comment type="subcellular location">
    <subcellularLocation>
        <location evidence="1">Membrane</location>
    </subcellularLocation>
</comment>
<dbReference type="Proteomes" id="UP001596157">
    <property type="component" value="Unassembled WGS sequence"/>
</dbReference>
<keyword evidence="4" id="KW-0378">Hydrolase</keyword>
<dbReference type="PANTHER" id="PTHR46825">
    <property type="entry name" value="D-ALANYL-D-ALANINE-CARBOXYPEPTIDASE/ENDOPEPTIDASE AMPH"/>
    <property type="match status" value="1"/>
</dbReference>
<dbReference type="EMBL" id="JBHSKF010000012">
    <property type="protein sequence ID" value="MFC5289758.1"/>
    <property type="molecule type" value="Genomic_DNA"/>
</dbReference>
<evidence type="ECO:0000256" key="1">
    <source>
        <dbReference type="ARBA" id="ARBA00004370"/>
    </source>
</evidence>